<evidence type="ECO:0000256" key="3">
    <source>
        <dbReference type="ARBA" id="ARBA00023163"/>
    </source>
</evidence>
<comment type="caution">
    <text evidence="5">The sequence shown here is derived from an EMBL/GenBank/DDBJ whole genome shotgun (WGS) entry which is preliminary data.</text>
</comment>
<keyword evidence="1" id="KW-0805">Transcription regulation</keyword>
<dbReference type="InterPro" id="IPR035472">
    <property type="entry name" value="RpiR-like_SIS"/>
</dbReference>
<name>A0A318SHM9_9DEIO</name>
<evidence type="ECO:0000313" key="5">
    <source>
        <dbReference type="EMBL" id="PYE53476.1"/>
    </source>
</evidence>
<dbReference type="RefSeq" id="WP_110886851.1">
    <property type="nucleotide sequence ID" value="NZ_QJSX01000008.1"/>
</dbReference>
<dbReference type="PROSITE" id="PS51071">
    <property type="entry name" value="HTH_RPIR"/>
    <property type="match status" value="1"/>
</dbReference>
<gene>
    <name evidence="5" type="ORF">DES52_1084</name>
</gene>
<dbReference type="GO" id="GO:0097367">
    <property type="term" value="F:carbohydrate derivative binding"/>
    <property type="evidence" value="ECO:0007669"/>
    <property type="project" value="InterPro"/>
</dbReference>
<dbReference type="PANTHER" id="PTHR30514:SF18">
    <property type="entry name" value="RPIR-FAMILY TRANSCRIPTIONAL REGULATOR"/>
    <property type="match status" value="1"/>
</dbReference>
<evidence type="ECO:0000259" key="4">
    <source>
        <dbReference type="PROSITE" id="PS51071"/>
    </source>
</evidence>
<dbReference type="SUPFAM" id="SSF53697">
    <property type="entry name" value="SIS domain"/>
    <property type="match status" value="1"/>
</dbReference>
<reference evidence="5 6" key="1">
    <citation type="submission" date="2018-06" db="EMBL/GenBank/DDBJ databases">
        <title>Genomic Encyclopedia of Type Strains, Phase IV (KMG-IV): sequencing the most valuable type-strain genomes for metagenomic binning, comparative biology and taxonomic classification.</title>
        <authorList>
            <person name="Goeker M."/>
        </authorList>
    </citation>
    <scope>NUCLEOTIDE SEQUENCE [LARGE SCALE GENOMIC DNA]</scope>
    <source>
        <strain evidence="5 6">DSM 18048</strain>
    </source>
</reference>
<dbReference type="SUPFAM" id="SSF46689">
    <property type="entry name" value="Homeodomain-like"/>
    <property type="match status" value="1"/>
</dbReference>
<dbReference type="Proteomes" id="UP000248326">
    <property type="component" value="Unassembled WGS sequence"/>
</dbReference>
<dbReference type="InterPro" id="IPR047640">
    <property type="entry name" value="RpiR-like"/>
</dbReference>
<dbReference type="GO" id="GO:0003700">
    <property type="term" value="F:DNA-binding transcription factor activity"/>
    <property type="evidence" value="ECO:0007669"/>
    <property type="project" value="InterPro"/>
</dbReference>
<dbReference type="Pfam" id="PF01418">
    <property type="entry name" value="HTH_6"/>
    <property type="match status" value="1"/>
</dbReference>
<dbReference type="GO" id="GO:1901135">
    <property type="term" value="P:carbohydrate derivative metabolic process"/>
    <property type="evidence" value="ECO:0007669"/>
    <property type="project" value="InterPro"/>
</dbReference>
<dbReference type="InterPro" id="IPR000281">
    <property type="entry name" value="HTH_RpiR"/>
</dbReference>
<evidence type="ECO:0000256" key="1">
    <source>
        <dbReference type="ARBA" id="ARBA00023015"/>
    </source>
</evidence>
<dbReference type="Gene3D" id="1.10.10.10">
    <property type="entry name" value="Winged helix-like DNA-binding domain superfamily/Winged helix DNA-binding domain"/>
    <property type="match status" value="1"/>
</dbReference>
<dbReference type="AlphaFoldDB" id="A0A318SHM9"/>
<dbReference type="Gene3D" id="3.40.50.10490">
    <property type="entry name" value="Glucose-6-phosphate isomerase like protein, domain 1"/>
    <property type="match status" value="1"/>
</dbReference>
<dbReference type="InterPro" id="IPR009057">
    <property type="entry name" value="Homeodomain-like_sf"/>
</dbReference>
<dbReference type="GO" id="GO:0003677">
    <property type="term" value="F:DNA binding"/>
    <property type="evidence" value="ECO:0007669"/>
    <property type="project" value="UniProtKB-KW"/>
</dbReference>
<proteinExistence type="predicted"/>
<protein>
    <submittedName>
        <fullName evidence="5">RpiR family transcriptional regulator</fullName>
    </submittedName>
</protein>
<dbReference type="OrthoDB" id="2930at2"/>
<dbReference type="PANTHER" id="PTHR30514">
    <property type="entry name" value="GLUCOKINASE"/>
    <property type="match status" value="1"/>
</dbReference>
<dbReference type="Pfam" id="PF01380">
    <property type="entry name" value="SIS"/>
    <property type="match status" value="1"/>
</dbReference>
<dbReference type="InterPro" id="IPR001347">
    <property type="entry name" value="SIS_dom"/>
</dbReference>
<organism evidence="5 6">
    <name type="scientific">Deinococcus yavapaiensis KR-236</name>
    <dbReference type="NCBI Taxonomy" id="694435"/>
    <lineage>
        <taxon>Bacteria</taxon>
        <taxon>Thermotogati</taxon>
        <taxon>Deinococcota</taxon>
        <taxon>Deinococci</taxon>
        <taxon>Deinococcales</taxon>
        <taxon>Deinococcaceae</taxon>
        <taxon>Deinococcus</taxon>
    </lineage>
</organism>
<keyword evidence="3" id="KW-0804">Transcription</keyword>
<dbReference type="InterPro" id="IPR036388">
    <property type="entry name" value="WH-like_DNA-bd_sf"/>
</dbReference>
<dbReference type="CDD" id="cd05013">
    <property type="entry name" value="SIS_RpiR"/>
    <property type="match status" value="1"/>
</dbReference>
<dbReference type="EMBL" id="QJSX01000008">
    <property type="protein sequence ID" value="PYE53476.1"/>
    <property type="molecule type" value="Genomic_DNA"/>
</dbReference>
<dbReference type="InterPro" id="IPR046348">
    <property type="entry name" value="SIS_dom_sf"/>
</dbReference>
<sequence>MLTELLAERLADLTPAERRVADHLQRRADELPMLSAAAIARDSGVNPSSVTRLAQKLGFQGYPDFQQAVRLHLRARHSPTTLPTQSLAQAHWAQEHRAIDMLAQLPEAHIDDAVTLLHDARRVLVTGARASTPAASYATHLWRSVRADVHLLGGDAPGLPELWFDVGPPDLLVAFTVRRYARSTATLIHAAERRGVPLLLVTDSLAAPGARTARRLLLASAPVEESKFVPLAAPASLVMLLASKLLERTGDERLHAIDAALADTEALTY</sequence>
<evidence type="ECO:0000313" key="6">
    <source>
        <dbReference type="Proteomes" id="UP000248326"/>
    </source>
</evidence>
<keyword evidence="6" id="KW-1185">Reference proteome</keyword>
<evidence type="ECO:0000256" key="2">
    <source>
        <dbReference type="ARBA" id="ARBA00023125"/>
    </source>
</evidence>
<feature type="domain" description="HTH rpiR-type" evidence="4">
    <location>
        <begin position="1"/>
        <end position="76"/>
    </location>
</feature>
<accession>A0A318SHM9</accession>
<keyword evidence="2" id="KW-0238">DNA-binding</keyword>